<dbReference type="SUPFAM" id="SSF53448">
    <property type="entry name" value="Nucleotide-diphospho-sugar transferases"/>
    <property type="match status" value="1"/>
</dbReference>
<dbReference type="STRING" id="904291.A7J15_07065"/>
<dbReference type="InterPro" id="IPR025877">
    <property type="entry name" value="MobA-like_NTP_Trfase"/>
</dbReference>
<accession>A0A1B9NBP7</accession>
<gene>
    <name evidence="1" type="ORF">A7J15_07065</name>
</gene>
<name>A0A1B9NBP7_9MICO</name>
<dbReference type="Gene3D" id="3.90.550.10">
    <property type="entry name" value="Spore Coat Polysaccharide Biosynthesis Protein SpsA, Chain A"/>
    <property type="match status" value="1"/>
</dbReference>
<reference evidence="1 2" key="1">
    <citation type="submission" date="2016-05" db="EMBL/GenBank/DDBJ databases">
        <authorList>
            <person name="Lavstsen T."/>
            <person name="Jespersen J.S."/>
        </authorList>
    </citation>
    <scope>NUCLEOTIDE SEQUENCE [LARGE SCALE GENOMIC DNA]</scope>
    <source>
        <strain evidence="1 2">YLB-01</strain>
    </source>
</reference>
<proteinExistence type="predicted"/>
<dbReference type="OrthoDB" id="4427994at2"/>
<evidence type="ECO:0000313" key="1">
    <source>
        <dbReference type="EMBL" id="OCG74003.1"/>
    </source>
</evidence>
<comment type="caution">
    <text evidence="1">The sequence shown here is derived from an EMBL/GenBank/DDBJ whole genome shotgun (WGS) entry which is preliminary data.</text>
</comment>
<dbReference type="PANTHER" id="PTHR43777:SF1">
    <property type="entry name" value="MOLYBDENUM COFACTOR CYTIDYLYLTRANSFERASE"/>
    <property type="match status" value="1"/>
</dbReference>
<keyword evidence="2" id="KW-1185">Reference proteome</keyword>
<protein>
    <submittedName>
        <fullName evidence="1">Uncharacterized protein</fullName>
    </submittedName>
</protein>
<dbReference type="PANTHER" id="PTHR43777">
    <property type="entry name" value="MOLYBDENUM COFACTOR CYTIDYLYLTRANSFERASE"/>
    <property type="match status" value="1"/>
</dbReference>
<dbReference type="EMBL" id="LXMD01000023">
    <property type="protein sequence ID" value="OCG74003.1"/>
    <property type="molecule type" value="Genomic_DNA"/>
</dbReference>
<organism evidence="1 2">
    <name type="scientific">Microbacterium sediminis</name>
    <dbReference type="NCBI Taxonomy" id="904291"/>
    <lineage>
        <taxon>Bacteria</taxon>
        <taxon>Bacillati</taxon>
        <taxon>Actinomycetota</taxon>
        <taxon>Actinomycetes</taxon>
        <taxon>Micrococcales</taxon>
        <taxon>Microbacteriaceae</taxon>
        <taxon>Microbacterium</taxon>
    </lineage>
</organism>
<evidence type="ECO:0000313" key="2">
    <source>
        <dbReference type="Proteomes" id="UP000093355"/>
    </source>
</evidence>
<dbReference type="Pfam" id="PF12804">
    <property type="entry name" value="NTP_transf_3"/>
    <property type="match status" value="1"/>
</dbReference>
<dbReference type="InterPro" id="IPR029044">
    <property type="entry name" value="Nucleotide-diphossugar_trans"/>
</dbReference>
<dbReference type="Proteomes" id="UP000093355">
    <property type="component" value="Unassembled WGS sequence"/>
</dbReference>
<dbReference type="GO" id="GO:0016779">
    <property type="term" value="F:nucleotidyltransferase activity"/>
    <property type="evidence" value="ECO:0007669"/>
    <property type="project" value="UniProtKB-ARBA"/>
</dbReference>
<dbReference type="AlphaFoldDB" id="A0A1B9NBP7"/>
<sequence>MAAAVGIVLAAGAGARAGGPKALRRSVDGVAWLGLAAHALLDGGCREVVAVLGASAADALPLVPPHPAVRAVVAADWAAGVSASLRAGLVAAAETEAAVAVVSLVDLPGLPSATVARLLAPPSSGSGAAHPAGILRRAVYGSRPGHPVVLGRDWWPALAHDARGDRGAGAFLSRHGAEAVECGDLWHGEDVDR</sequence>